<evidence type="ECO:0000313" key="6">
    <source>
        <dbReference type="EMBL" id="CAA7408602.1"/>
    </source>
</evidence>
<dbReference type="GO" id="GO:0005634">
    <property type="term" value="C:nucleus"/>
    <property type="evidence" value="ECO:0007669"/>
    <property type="project" value="UniProtKB-SubCell"/>
</dbReference>
<dbReference type="GO" id="GO:0009909">
    <property type="term" value="P:regulation of flower development"/>
    <property type="evidence" value="ECO:0007669"/>
    <property type="project" value="InterPro"/>
</dbReference>
<comment type="subcellular location">
    <subcellularLocation>
        <location evidence="1 3">Nucleus</location>
    </subcellularLocation>
</comment>
<evidence type="ECO:0000256" key="3">
    <source>
        <dbReference type="PROSITE-ProRule" id="PRU00357"/>
    </source>
</evidence>
<dbReference type="GO" id="GO:0003700">
    <property type="term" value="F:DNA-binding transcription factor activity"/>
    <property type="evidence" value="ECO:0007669"/>
    <property type="project" value="TreeGrafter"/>
</dbReference>
<dbReference type="EMBL" id="LR746278">
    <property type="protein sequence ID" value="CAA7408602.1"/>
    <property type="molecule type" value="Genomic_DNA"/>
</dbReference>
<accession>A0A7I8LFK9</accession>
<keyword evidence="2 3" id="KW-0539">Nucleus</keyword>
<organism evidence="6 7">
    <name type="scientific">Spirodela intermedia</name>
    <name type="common">Intermediate duckweed</name>
    <dbReference type="NCBI Taxonomy" id="51605"/>
    <lineage>
        <taxon>Eukaryota</taxon>
        <taxon>Viridiplantae</taxon>
        <taxon>Streptophyta</taxon>
        <taxon>Embryophyta</taxon>
        <taxon>Tracheophyta</taxon>
        <taxon>Spermatophyta</taxon>
        <taxon>Magnoliopsida</taxon>
        <taxon>Liliopsida</taxon>
        <taxon>Araceae</taxon>
        <taxon>Lemnoideae</taxon>
        <taxon>Spirodela</taxon>
    </lineage>
</organism>
<evidence type="ECO:0000259" key="5">
    <source>
        <dbReference type="PROSITE" id="PS51017"/>
    </source>
</evidence>
<feature type="region of interest" description="Disordered" evidence="4">
    <location>
        <begin position="262"/>
        <end position="285"/>
    </location>
</feature>
<sequence>MYAETGMMFPYFQGILPEFYHSQQVELLRRLQIDRSSLHDSDLVIIDNVLQSSTVTEYDLGGEGDLFKAPEPIIEEPPMDFDLVAAAISMMSTGDGAIPAEEEISRATIDPIGDDCQPLKSVIEEDASPEQQQQDAKISSIEGDRDKVAGEGPMQRSVSSGCLTSEDWRRNGGGRITRPNFLDFQGMDLQAVFGMRRAHSEGDIQSLGGNGTTLRHLPPSLPPPHFDRIEERRQKLSRYRKKKTRRNFGRKIEYACRKALADSQPRVRGRFARTEESEVGRPPKS</sequence>
<evidence type="ECO:0000256" key="4">
    <source>
        <dbReference type="SAM" id="MobiDB-lite"/>
    </source>
</evidence>
<dbReference type="OrthoDB" id="153872at2759"/>
<dbReference type="InterPro" id="IPR010402">
    <property type="entry name" value="CCT_domain"/>
</dbReference>
<dbReference type="AlphaFoldDB" id="A0A7I8LFK9"/>
<dbReference type="InterPro" id="IPR045281">
    <property type="entry name" value="CONSTANS-like"/>
</dbReference>
<dbReference type="Proteomes" id="UP000663760">
    <property type="component" value="Chromosome 15"/>
</dbReference>
<dbReference type="PANTHER" id="PTHR31319">
    <property type="entry name" value="ZINC FINGER PROTEIN CONSTANS-LIKE 4"/>
    <property type="match status" value="1"/>
</dbReference>
<evidence type="ECO:0000256" key="1">
    <source>
        <dbReference type="ARBA" id="ARBA00004123"/>
    </source>
</evidence>
<keyword evidence="7" id="KW-1185">Reference proteome</keyword>
<name>A0A7I8LFK9_SPIIN</name>
<dbReference type="PANTHER" id="PTHR31319:SF71">
    <property type="entry name" value="CCT MOTIF FAMILY PROTEIN"/>
    <property type="match status" value="1"/>
</dbReference>
<dbReference type="PROSITE" id="PS51017">
    <property type="entry name" value="CCT"/>
    <property type="match status" value="1"/>
</dbReference>
<evidence type="ECO:0000256" key="2">
    <source>
        <dbReference type="ARBA" id="ARBA00023242"/>
    </source>
</evidence>
<gene>
    <name evidence="6" type="ORF">SI8410_15019280</name>
</gene>
<evidence type="ECO:0000313" key="7">
    <source>
        <dbReference type="Proteomes" id="UP000663760"/>
    </source>
</evidence>
<protein>
    <recommendedName>
        <fullName evidence="5">CCT domain-containing protein</fullName>
    </recommendedName>
</protein>
<feature type="domain" description="CCT" evidence="5">
    <location>
        <begin position="232"/>
        <end position="274"/>
    </location>
</feature>
<feature type="region of interest" description="Disordered" evidence="4">
    <location>
        <begin position="125"/>
        <end position="170"/>
    </location>
</feature>
<proteinExistence type="predicted"/>
<reference evidence="6" key="1">
    <citation type="submission" date="2020-02" db="EMBL/GenBank/DDBJ databases">
        <authorList>
            <person name="Scholz U."/>
            <person name="Mascher M."/>
            <person name="Fiebig A."/>
        </authorList>
    </citation>
    <scope>NUCLEOTIDE SEQUENCE</scope>
</reference>
<dbReference type="Pfam" id="PF06203">
    <property type="entry name" value="CCT"/>
    <property type="match status" value="1"/>
</dbReference>
<feature type="compositionally biased region" description="Basic and acidic residues" evidence="4">
    <location>
        <begin position="272"/>
        <end position="285"/>
    </location>
</feature>